<dbReference type="EMBL" id="FNWV01000001">
    <property type="protein sequence ID" value="SEH40838.1"/>
    <property type="molecule type" value="Genomic_DNA"/>
</dbReference>
<evidence type="ECO:0000256" key="2">
    <source>
        <dbReference type="SAM" id="SignalP"/>
    </source>
</evidence>
<feature type="region of interest" description="Disordered" evidence="1">
    <location>
        <begin position="149"/>
        <end position="190"/>
    </location>
</feature>
<feature type="compositionally biased region" description="Polar residues" evidence="1">
    <location>
        <begin position="37"/>
        <end position="46"/>
    </location>
</feature>
<organism evidence="3 4">
    <name type="scientific">Ruminococcus flavefaciens</name>
    <dbReference type="NCBI Taxonomy" id="1265"/>
    <lineage>
        <taxon>Bacteria</taxon>
        <taxon>Bacillati</taxon>
        <taxon>Bacillota</taxon>
        <taxon>Clostridia</taxon>
        <taxon>Eubacteriales</taxon>
        <taxon>Oscillospiraceae</taxon>
        <taxon>Ruminococcus</taxon>
    </lineage>
</organism>
<evidence type="ECO:0000313" key="3">
    <source>
        <dbReference type="EMBL" id="SEH40838.1"/>
    </source>
</evidence>
<protein>
    <recommendedName>
        <fullName evidence="5">Carbohydrate-binding domain-containing protein</fullName>
    </recommendedName>
</protein>
<dbReference type="AlphaFoldDB" id="A0A1H6HXK9"/>
<sequence length="498" mass="52689">MKYRRFIAAAAALLTLITTISCGKDEVPESDKDQRPTVYTETTTKNSQKKLDWGDSQQNKQQQSNGGQNMPQNGNNGGGMPNGNAPQGGNSAPPVNGNNYSQNNNNNFWGNSNPNNGGSYNGGQPNGNNAWGGFQNNYYGGGFSGYNGGNNGGGSGEGSSENNGNEQNQSTQPATQPPTAPTNNSSEPTTIEDNMKYTAEVTLGSEVNVKGSNVKVNGSAVTITSEGDYIFTGSLTNGYICVDTESPTDKVTIVLNGVDIANSNGPVILIDEAKKCTIKVKDGTANFLTSGGDNKIYDGAIFSNDTLRLKGNGELYITANNSHGISCDDDVIVDNGTYNIMSAKSGIMVHDDITINGGRVNIKGGTNGIKSKGTININGGCTMISGGYKEEKRSIYAMGTFSYTGGYVFAAGNQVSVPTYSERPYVIMDLVDPVEGGSSVEMVLNDVQMATFVPHTEFRSLMMLAPEITAGNTFYVVINGEDTETFTIEEGLNLFTTK</sequence>
<feature type="signal peptide" evidence="2">
    <location>
        <begin position="1"/>
        <end position="23"/>
    </location>
</feature>
<dbReference type="InterPro" id="IPR025584">
    <property type="entry name" value="Cthe_2159"/>
</dbReference>
<feature type="compositionally biased region" description="Low complexity" evidence="1">
    <location>
        <begin position="82"/>
        <end position="118"/>
    </location>
</feature>
<reference evidence="3 4" key="1">
    <citation type="submission" date="2016-10" db="EMBL/GenBank/DDBJ databases">
        <authorList>
            <person name="de Groot N.N."/>
        </authorList>
    </citation>
    <scope>NUCLEOTIDE SEQUENCE [LARGE SCALE GENOMIC DNA]</scope>
    <source>
        <strain evidence="3 4">YAD2003</strain>
    </source>
</reference>
<accession>A0A1H6HXK9</accession>
<gene>
    <name evidence="3" type="ORF">SAMN02910265_00457</name>
</gene>
<dbReference type="OrthoDB" id="9812829at2"/>
<dbReference type="RefSeq" id="WP_074714269.1">
    <property type="nucleotide sequence ID" value="NZ_FNWV01000001.1"/>
</dbReference>
<name>A0A1H6HXK9_RUMFL</name>
<dbReference type="Proteomes" id="UP000183190">
    <property type="component" value="Unassembled WGS sequence"/>
</dbReference>
<feature type="region of interest" description="Disordered" evidence="1">
    <location>
        <begin position="24"/>
        <end position="128"/>
    </location>
</feature>
<feature type="compositionally biased region" description="Low complexity" evidence="1">
    <location>
        <begin position="158"/>
        <end position="174"/>
    </location>
</feature>
<evidence type="ECO:0000313" key="4">
    <source>
        <dbReference type="Proteomes" id="UP000183190"/>
    </source>
</evidence>
<keyword evidence="2" id="KW-0732">Signal</keyword>
<feature type="compositionally biased region" description="Basic and acidic residues" evidence="1">
    <location>
        <begin position="24"/>
        <end position="35"/>
    </location>
</feature>
<feature type="chain" id="PRO_5010321885" description="Carbohydrate-binding domain-containing protein" evidence="2">
    <location>
        <begin position="24"/>
        <end position="498"/>
    </location>
</feature>
<feature type="compositionally biased region" description="Low complexity" evidence="1">
    <location>
        <begin position="56"/>
        <end position="74"/>
    </location>
</feature>
<evidence type="ECO:0008006" key="5">
    <source>
        <dbReference type="Google" id="ProtNLM"/>
    </source>
</evidence>
<dbReference type="Pfam" id="PF14262">
    <property type="entry name" value="Cthe_2159"/>
    <property type="match status" value="1"/>
</dbReference>
<dbReference type="PROSITE" id="PS51257">
    <property type="entry name" value="PROKAR_LIPOPROTEIN"/>
    <property type="match status" value="1"/>
</dbReference>
<proteinExistence type="predicted"/>
<evidence type="ECO:0000256" key="1">
    <source>
        <dbReference type="SAM" id="MobiDB-lite"/>
    </source>
</evidence>